<dbReference type="EMBL" id="KZ826366">
    <property type="protein sequence ID" value="PYI04693.1"/>
    <property type="molecule type" value="Genomic_DNA"/>
</dbReference>
<proteinExistence type="predicted"/>
<dbReference type="Pfam" id="PF11951">
    <property type="entry name" value="Fungal_trans_2"/>
    <property type="match status" value="1"/>
</dbReference>
<keyword evidence="2" id="KW-1185">Reference proteome</keyword>
<feature type="non-terminal residue" evidence="1">
    <location>
        <position position="457"/>
    </location>
</feature>
<dbReference type="PANTHER" id="PTHR37540:SF5">
    <property type="entry name" value="TRANSCRIPTION FACTOR DOMAIN-CONTAINING PROTEIN"/>
    <property type="match status" value="1"/>
</dbReference>
<dbReference type="PANTHER" id="PTHR37540">
    <property type="entry name" value="TRANSCRIPTION FACTOR (ACR-2), PUTATIVE-RELATED-RELATED"/>
    <property type="match status" value="1"/>
</dbReference>
<dbReference type="AlphaFoldDB" id="A0A319FDX5"/>
<organism evidence="1 2">
    <name type="scientific">Aspergillus sclerotiicarbonarius (strain CBS 121057 / IBT 28362)</name>
    <dbReference type="NCBI Taxonomy" id="1448318"/>
    <lineage>
        <taxon>Eukaryota</taxon>
        <taxon>Fungi</taxon>
        <taxon>Dikarya</taxon>
        <taxon>Ascomycota</taxon>
        <taxon>Pezizomycotina</taxon>
        <taxon>Eurotiomycetes</taxon>
        <taxon>Eurotiomycetidae</taxon>
        <taxon>Eurotiales</taxon>
        <taxon>Aspergillaceae</taxon>
        <taxon>Aspergillus</taxon>
        <taxon>Aspergillus subgen. Circumdati</taxon>
    </lineage>
</organism>
<protein>
    <submittedName>
        <fullName evidence="1">Uncharacterized protein</fullName>
    </submittedName>
</protein>
<dbReference type="InterPro" id="IPR021858">
    <property type="entry name" value="Fun_TF"/>
</dbReference>
<accession>A0A319FDX5</accession>
<reference evidence="1 2" key="1">
    <citation type="submission" date="2018-02" db="EMBL/GenBank/DDBJ databases">
        <title>The genomes of Aspergillus section Nigri reveals drivers in fungal speciation.</title>
        <authorList>
            <consortium name="DOE Joint Genome Institute"/>
            <person name="Vesth T.C."/>
            <person name="Nybo J."/>
            <person name="Theobald S."/>
            <person name="Brandl J."/>
            <person name="Frisvad J.C."/>
            <person name="Nielsen K.F."/>
            <person name="Lyhne E.K."/>
            <person name="Kogle M.E."/>
            <person name="Kuo A."/>
            <person name="Riley R."/>
            <person name="Clum A."/>
            <person name="Nolan M."/>
            <person name="Lipzen A."/>
            <person name="Salamov A."/>
            <person name="Henrissat B."/>
            <person name="Wiebenga A."/>
            <person name="De vries R.P."/>
            <person name="Grigoriev I.V."/>
            <person name="Mortensen U.H."/>
            <person name="Andersen M.R."/>
            <person name="Baker S.E."/>
        </authorList>
    </citation>
    <scope>NUCLEOTIDE SEQUENCE [LARGE SCALE GENOMIC DNA]</scope>
    <source>
        <strain evidence="1 2">CBS 121057</strain>
    </source>
</reference>
<gene>
    <name evidence="1" type="ORF">BO78DRAFT_347280</name>
</gene>
<name>A0A319FDX5_ASPSB</name>
<sequence>MKPSGSEQDRFVFVNISRPDEIKSASTQRTIRRRVMREIGRSRRTHPRSLTWNLALKPSADPAVESIPASLDPCNNTFYPTPLDDRGLQLMHFMTSDRDYVFRPFRTVWFTMALTDTSAVLVALANAAMFLDQKLRAQTYRYETSTECLTYYGQCVQQVTRRLGDARENLGEGVITTILGLVCHDLYTGMLDRWNTDICGLGRIFQLRGGYRGLDANVARFAGWLDVVGSVMEDTRPRLPIPPEFETQPPDVVAPGLRSLLHDLGSMDDSCEIATAFRHASFIIQTIEESLRHPEAPWKHENNLTVIELFGPATHFLLSMTRPTEVECDAMGVQLLQEAIRLALLLLLAGLKEEVFLFTSHERDYLQYKFSALVPQLRAADYDDSCLKLYLWALVTVSLLSHLSQPGLYVDDIRSALDRLGITSTEGMDLVSDILSINVLGIPATDLLPALLTPSCT</sequence>
<evidence type="ECO:0000313" key="1">
    <source>
        <dbReference type="EMBL" id="PYI04693.1"/>
    </source>
</evidence>
<dbReference type="VEuPathDB" id="FungiDB:BO78DRAFT_347280"/>
<dbReference type="OrthoDB" id="3469225at2759"/>
<dbReference type="Proteomes" id="UP000248423">
    <property type="component" value="Unassembled WGS sequence"/>
</dbReference>
<dbReference type="STRING" id="1448318.A0A319FDX5"/>
<evidence type="ECO:0000313" key="2">
    <source>
        <dbReference type="Proteomes" id="UP000248423"/>
    </source>
</evidence>